<evidence type="ECO:0000313" key="3">
    <source>
        <dbReference type="Proteomes" id="UP001566132"/>
    </source>
</evidence>
<proteinExistence type="predicted"/>
<name>A0ABD1EJP7_HYPHA</name>
<dbReference type="EMBL" id="JBDJPC010000007">
    <property type="protein sequence ID" value="KAL1494168.1"/>
    <property type="molecule type" value="Genomic_DNA"/>
</dbReference>
<reference evidence="2 3" key="1">
    <citation type="submission" date="2024-05" db="EMBL/GenBank/DDBJ databases">
        <title>Genetic variation in Jamaican populations of the coffee berry borer (Hypothenemus hampei).</title>
        <authorList>
            <person name="Errbii M."/>
            <person name="Myrie A."/>
        </authorList>
    </citation>
    <scope>NUCLEOTIDE SEQUENCE [LARGE SCALE GENOMIC DNA]</scope>
    <source>
        <strain evidence="2">JA-Hopewell-2020-01-JO</strain>
        <tissue evidence="2">Whole body</tissue>
    </source>
</reference>
<gene>
    <name evidence="2" type="ORF">ABEB36_009812</name>
</gene>
<comment type="caution">
    <text evidence="2">The sequence shown here is derived from an EMBL/GenBank/DDBJ whole genome shotgun (WGS) entry which is preliminary data.</text>
</comment>
<sequence>MASLKPISTDNSASEPLAVALRAVAKVSQAKISKTTVQNTNFEGLVGWGPAKASTSTSSYRNLKLTQTMAKVTLTEYPHSGNKHSSSKAVPNVRAQHSAATIRTASNVGAQRSAATIRTASNVGAQRSTATIRTASGSAARGTTYSAPKGGRR</sequence>
<keyword evidence="3" id="KW-1185">Reference proteome</keyword>
<dbReference type="Proteomes" id="UP001566132">
    <property type="component" value="Unassembled WGS sequence"/>
</dbReference>
<evidence type="ECO:0000256" key="1">
    <source>
        <dbReference type="SAM" id="MobiDB-lite"/>
    </source>
</evidence>
<feature type="region of interest" description="Disordered" evidence="1">
    <location>
        <begin position="77"/>
        <end position="153"/>
    </location>
</feature>
<evidence type="ECO:0000313" key="2">
    <source>
        <dbReference type="EMBL" id="KAL1494168.1"/>
    </source>
</evidence>
<protein>
    <submittedName>
        <fullName evidence="2">Uncharacterized protein</fullName>
    </submittedName>
</protein>
<organism evidence="2 3">
    <name type="scientific">Hypothenemus hampei</name>
    <name type="common">Coffee berry borer</name>
    <dbReference type="NCBI Taxonomy" id="57062"/>
    <lineage>
        <taxon>Eukaryota</taxon>
        <taxon>Metazoa</taxon>
        <taxon>Ecdysozoa</taxon>
        <taxon>Arthropoda</taxon>
        <taxon>Hexapoda</taxon>
        <taxon>Insecta</taxon>
        <taxon>Pterygota</taxon>
        <taxon>Neoptera</taxon>
        <taxon>Endopterygota</taxon>
        <taxon>Coleoptera</taxon>
        <taxon>Polyphaga</taxon>
        <taxon>Cucujiformia</taxon>
        <taxon>Curculionidae</taxon>
        <taxon>Scolytinae</taxon>
        <taxon>Hypothenemus</taxon>
    </lineage>
</organism>
<dbReference type="AlphaFoldDB" id="A0ABD1EJP7"/>
<feature type="compositionally biased region" description="Polar residues" evidence="1">
    <location>
        <begin position="98"/>
        <end position="146"/>
    </location>
</feature>
<accession>A0ABD1EJP7</accession>